<dbReference type="EMBL" id="LLZH01000009">
    <property type="protein sequence ID" value="KUL41822.1"/>
    <property type="molecule type" value="Genomic_DNA"/>
</dbReference>
<dbReference type="OrthoDB" id="3199405at2"/>
<dbReference type="RefSeq" id="WP_067684881.1">
    <property type="nucleotide sequence ID" value="NZ_LLZH01000009.1"/>
</dbReference>
<keyword evidence="2" id="KW-1185">Reference proteome</keyword>
<accession>A0A0X3VC33</accession>
<dbReference type="Gene3D" id="3.40.50.1820">
    <property type="entry name" value="alpha/beta hydrolase"/>
    <property type="match status" value="1"/>
</dbReference>
<dbReference type="InterPro" id="IPR029058">
    <property type="entry name" value="AB_hydrolase_fold"/>
</dbReference>
<dbReference type="AlphaFoldDB" id="A0A0X3VC33"/>
<name>A0A0X3VC33_9ACTN</name>
<evidence type="ECO:0000313" key="1">
    <source>
        <dbReference type="EMBL" id="KUL41822.1"/>
    </source>
</evidence>
<comment type="caution">
    <text evidence="1">The sequence shown here is derived from an EMBL/GenBank/DDBJ whole genome shotgun (WGS) entry which is preliminary data.</text>
</comment>
<protein>
    <submittedName>
        <fullName evidence="1">Uncharacterized protein</fullName>
    </submittedName>
</protein>
<proteinExistence type="predicted"/>
<dbReference type="Proteomes" id="UP000053244">
    <property type="component" value="Unassembled WGS sequence"/>
</dbReference>
<sequence length="83" mass="8624">MTDASGKTISDAVKASNTAKVTSLAGFAKSRKPPTKAVGAFDGPDRTVDENVVFGSGTVWGLGHTMAEATADFITWVTETFAK</sequence>
<reference evidence="1 2" key="1">
    <citation type="submission" date="2015-10" db="EMBL/GenBank/DDBJ databases">
        <authorList>
            <person name="Gilbert D.G."/>
        </authorList>
    </citation>
    <scope>NUCLEOTIDE SEQUENCE [LARGE SCALE GENOMIC DNA]</scope>
    <source>
        <strain evidence="1 2">NRRL B-16712</strain>
    </source>
</reference>
<evidence type="ECO:0000313" key="2">
    <source>
        <dbReference type="Proteomes" id="UP000053244"/>
    </source>
</evidence>
<organism evidence="1 2">
    <name type="scientific">Actinoplanes awajinensis subsp. mycoplanecinus</name>
    <dbReference type="NCBI Taxonomy" id="135947"/>
    <lineage>
        <taxon>Bacteria</taxon>
        <taxon>Bacillati</taxon>
        <taxon>Actinomycetota</taxon>
        <taxon>Actinomycetes</taxon>
        <taxon>Micromonosporales</taxon>
        <taxon>Micromonosporaceae</taxon>
        <taxon>Actinoplanes</taxon>
    </lineage>
</organism>
<gene>
    <name evidence="1" type="ORF">ADL15_02940</name>
</gene>